<dbReference type="RefSeq" id="WP_127095382.1">
    <property type="nucleotide sequence ID" value="NZ_CP031423.1"/>
</dbReference>
<dbReference type="AlphaFoldDB" id="A0A3S9W9V7"/>
<dbReference type="EMBL" id="CP031423">
    <property type="protein sequence ID" value="AZS36713.1"/>
    <property type="molecule type" value="Genomic_DNA"/>
</dbReference>
<gene>
    <name evidence="1" type="ORF">CVS47_01321</name>
</gene>
<keyword evidence="2" id="KW-1185">Reference proteome</keyword>
<sequence length="228" mass="25603">MEFHGVVPIDAPDPSVESEARLRAVSFPVVQLTPRPSLTRSPITGFAESLGPAGREDSTVAFTYTLWRHPEDHADPRNEIELDERTRRAIEEEPPWGRPTWLIAQARLLKYPMLWEAVRTTWSAASGTRRTSLPQSLMDHTDHVLRNQFREELGLPPGPTSDTRWQVTPAAVSDATANLDGRDVPALQIDTDPFVYSLGFRLDEHVVCTSVLPRDSLPIVDLTFTTDR</sequence>
<dbReference type="Proteomes" id="UP000276888">
    <property type="component" value="Chromosome"/>
</dbReference>
<evidence type="ECO:0000313" key="2">
    <source>
        <dbReference type="Proteomes" id="UP000276888"/>
    </source>
</evidence>
<dbReference type="OrthoDB" id="4915037at2"/>
<protein>
    <submittedName>
        <fullName evidence="1">Uncharacterized protein</fullName>
    </submittedName>
</protein>
<name>A0A3S9W9V7_9MICO</name>
<organism evidence="1 2">
    <name type="scientific">Microbacterium lemovicicum</name>
    <dbReference type="NCBI Taxonomy" id="1072463"/>
    <lineage>
        <taxon>Bacteria</taxon>
        <taxon>Bacillati</taxon>
        <taxon>Actinomycetota</taxon>
        <taxon>Actinomycetes</taxon>
        <taxon>Micrococcales</taxon>
        <taxon>Microbacteriaceae</taxon>
        <taxon>Microbacterium</taxon>
    </lineage>
</organism>
<accession>A0A3S9W9V7</accession>
<reference evidence="1 2" key="1">
    <citation type="submission" date="2018-08" db="EMBL/GenBank/DDBJ databases">
        <title>Microbacterium lemovicicum sp. nov., a bacterium isolated from a natural uranium-rich soil.</title>
        <authorList>
            <person name="ORTET P."/>
        </authorList>
    </citation>
    <scope>NUCLEOTIDE SEQUENCE [LARGE SCALE GENOMIC DNA]</scope>
    <source>
        <strain evidence="1 2">Viu22</strain>
    </source>
</reference>
<proteinExistence type="predicted"/>
<dbReference type="KEGG" id="mlv:CVS47_01321"/>
<evidence type="ECO:0000313" key="1">
    <source>
        <dbReference type="EMBL" id="AZS36713.1"/>
    </source>
</evidence>